<dbReference type="PROSITE" id="PS00893">
    <property type="entry name" value="NUDIX_BOX"/>
    <property type="match status" value="1"/>
</dbReference>
<dbReference type="SUPFAM" id="SSF55811">
    <property type="entry name" value="Nudix"/>
    <property type="match status" value="1"/>
</dbReference>
<organism evidence="3 4">
    <name type="scientific">Aspergillus granulosus</name>
    <dbReference type="NCBI Taxonomy" id="176169"/>
    <lineage>
        <taxon>Eukaryota</taxon>
        <taxon>Fungi</taxon>
        <taxon>Dikarya</taxon>
        <taxon>Ascomycota</taxon>
        <taxon>Pezizomycotina</taxon>
        <taxon>Eurotiomycetes</taxon>
        <taxon>Eurotiomycetidae</taxon>
        <taxon>Eurotiales</taxon>
        <taxon>Aspergillaceae</taxon>
        <taxon>Aspergillus</taxon>
        <taxon>Aspergillus subgen. Nidulantes</taxon>
    </lineage>
</organism>
<protein>
    <recommendedName>
        <fullName evidence="2">Nudix hydrolase domain-containing protein</fullName>
    </recommendedName>
</protein>
<dbReference type="Proteomes" id="UP001610334">
    <property type="component" value="Unassembled WGS sequence"/>
</dbReference>
<sequence length="128" mass="14373">MTKPLCLIQYHNSGWLLPKGRRHIGESRHAAALREAEEETGFKCLIHPATVLTRALRANDPEDVPDIARLCVGSTEPLLLTVRDLDGGTGIKIIWWYILRLMATPLVQHRLVLPKAMVILEQSSYAKP</sequence>
<feature type="domain" description="Nudix hydrolase" evidence="2">
    <location>
        <begin position="10"/>
        <end position="62"/>
    </location>
</feature>
<evidence type="ECO:0000259" key="2">
    <source>
        <dbReference type="Pfam" id="PF00293"/>
    </source>
</evidence>
<gene>
    <name evidence="3" type="ORF">BJX63DRAFT_303884</name>
</gene>
<reference evidence="3 4" key="1">
    <citation type="submission" date="2024-07" db="EMBL/GenBank/DDBJ databases">
        <title>Section-level genome sequencing and comparative genomics of Aspergillus sections Usti and Cavernicolus.</title>
        <authorList>
            <consortium name="Lawrence Berkeley National Laboratory"/>
            <person name="Nybo J.L."/>
            <person name="Vesth T.C."/>
            <person name="Theobald S."/>
            <person name="Frisvad J.C."/>
            <person name="Larsen T.O."/>
            <person name="Kjaerboelling I."/>
            <person name="Rothschild-Mancinelli K."/>
            <person name="Lyhne E.K."/>
            <person name="Kogle M.E."/>
            <person name="Barry K."/>
            <person name="Clum A."/>
            <person name="Na H."/>
            <person name="Ledsgaard L."/>
            <person name="Lin J."/>
            <person name="Lipzen A."/>
            <person name="Kuo A."/>
            <person name="Riley R."/>
            <person name="Mondo S."/>
            <person name="Labutti K."/>
            <person name="Haridas S."/>
            <person name="Pangalinan J."/>
            <person name="Salamov A.A."/>
            <person name="Simmons B.A."/>
            <person name="Magnuson J.K."/>
            <person name="Chen J."/>
            <person name="Drula E."/>
            <person name="Henrissat B."/>
            <person name="Wiebenga A."/>
            <person name="Lubbers R.J."/>
            <person name="Gomes A.C."/>
            <person name="Makela M.R."/>
            <person name="Stajich J."/>
            <person name="Grigoriev I.V."/>
            <person name="Mortensen U.H."/>
            <person name="De Vries R.P."/>
            <person name="Baker S.E."/>
            <person name="Andersen M.R."/>
        </authorList>
    </citation>
    <scope>NUCLEOTIDE SEQUENCE [LARGE SCALE GENOMIC DNA]</scope>
    <source>
        <strain evidence="3 4">CBS 588.65</strain>
    </source>
</reference>
<comment type="caution">
    <text evidence="3">The sequence shown here is derived from an EMBL/GenBank/DDBJ whole genome shotgun (WGS) entry which is preliminary data.</text>
</comment>
<evidence type="ECO:0000313" key="4">
    <source>
        <dbReference type="Proteomes" id="UP001610334"/>
    </source>
</evidence>
<dbReference type="EMBL" id="JBFXLT010000067">
    <property type="protein sequence ID" value="KAL2810732.1"/>
    <property type="molecule type" value="Genomic_DNA"/>
</dbReference>
<dbReference type="InterPro" id="IPR015797">
    <property type="entry name" value="NUDIX_hydrolase-like_dom_sf"/>
</dbReference>
<dbReference type="Pfam" id="PF00293">
    <property type="entry name" value="NUDIX"/>
    <property type="match status" value="1"/>
</dbReference>
<proteinExistence type="predicted"/>
<dbReference type="Gene3D" id="3.90.79.10">
    <property type="entry name" value="Nucleoside Triphosphate Pyrophosphohydrolase"/>
    <property type="match status" value="1"/>
</dbReference>
<keyword evidence="4" id="KW-1185">Reference proteome</keyword>
<accession>A0ABR4H7E6</accession>
<name>A0ABR4H7E6_9EURO</name>
<evidence type="ECO:0000256" key="1">
    <source>
        <dbReference type="ARBA" id="ARBA00022801"/>
    </source>
</evidence>
<evidence type="ECO:0000313" key="3">
    <source>
        <dbReference type="EMBL" id="KAL2810732.1"/>
    </source>
</evidence>
<dbReference type="InterPro" id="IPR020084">
    <property type="entry name" value="NUDIX_hydrolase_CS"/>
</dbReference>
<keyword evidence="1" id="KW-0378">Hydrolase</keyword>
<dbReference type="InterPro" id="IPR000086">
    <property type="entry name" value="NUDIX_hydrolase_dom"/>
</dbReference>